<feature type="region of interest" description="Disordered" evidence="1">
    <location>
        <begin position="1"/>
        <end position="30"/>
    </location>
</feature>
<gene>
    <name evidence="2" type="ORF">EYF80_056960</name>
</gene>
<name>A0A4Z2EX92_9TELE</name>
<dbReference type="Proteomes" id="UP000314294">
    <property type="component" value="Unassembled WGS sequence"/>
</dbReference>
<sequence>MTLPLRGSPTCSPAGVDQLDKEPRNPEYGSLALELNSDPFCFYFLHMNRWKLLTRGKRLTMATSPSKGGCMPAAGL</sequence>
<reference evidence="2 3" key="1">
    <citation type="submission" date="2019-03" db="EMBL/GenBank/DDBJ databases">
        <title>First draft genome of Liparis tanakae, snailfish: a comprehensive survey of snailfish specific genes.</title>
        <authorList>
            <person name="Kim W."/>
            <person name="Song I."/>
            <person name="Jeong J.-H."/>
            <person name="Kim D."/>
            <person name="Kim S."/>
            <person name="Ryu S."/>
            <person name="Song J.Y."/>
            <person name="Lee S.K."/>
        </authorList>
    </citation>
    <scope>NUCLEOTIDE SEQUENCE [LARGE SCALE GENOMIC DNA]</scope>
    <source>
        <tissue evidence="2">Muscle</tissue>
    </source>
</reference>
<keyword evidence="3" id="KW-1185">Reference proteome</keyword>
<proteinExistence type="predicted"/>
<protein>
    <submittedName>
        <fullName evidence="2">Uncharacterized protein</fullName>
    </submittedName>
</protein>
<evidence type="ECO:0000313" key="2">
    <source>
        <dbReference type="EMBL" id="TNN32872.1"/>
    </source>
</evidence>
<comment type="caution">
    <text evidence="2">The sequence shown here is derived from an EMBL/GenBank/DDBJ whole genome shotgun (WGS) entry which is preliminary data.</text>
</comment>
<organism evidence="2 3">
    <name type="scientific">Liparis tanakae</name>
    <name type="common">Tanaka's snailfish</name>
    <dbReference type="NCBI Taxonomy" id="230148"/>
    <lineage>
        <taxon>Eukaryota</taxon>
        <taxon>Metazoa</taxon>
        <taxon>Chordata</taxon>
        <taxon>Craniata</taxon>
        <taxon>Vertebrata</taxon>
        <taxon>Euteleostomi</taxon>
        <taxon>Actinopterygii</taxon>
        <taxon>Neopterygii</taxon>
        <taxon>Teleostei</taxon>
        <taxon>Neoteleostei</taxon>
        <taxon>Acanthomorphata</taxon>
        <taxon>Eupercaria</taxon>
        <taxon>Perciformes</taxon>
        <taxon>Cottioidei</taxon>
        <taxon>Cottales</taxon>
        <taxon>Liparidae</taxon>
        <taxon>Liparis</taxon>
    </lineage>
</organism>
<dbReference type="AlphaFoldDB" id="A0A4Z2EX92"/>
<dbReference type="EMBL" id="SRLO01002459">
    <property type="protein sequence ID" value="TNN32872.1"/>
    <property type="molecule type" value="Genomic_DNA"/>
</dbReference>
<evidence type="ECO:0000313" key="3">
    <source>
        <dbReference type="Proteomes" id="UP000314294"/>
    </source>
</evidence>
<evidence type="ECO:0000256" key="1">
    <source>
        <dbReference type="SAM" id="MobiDB-lite"/>
    </source>
</evidence>
<accession>A0A4Z2EX92</accession>